<evidence type="ECO:0000313" key="7">
    <source>
        <dbReference type="EMBL" id="XBW07311.1"/>
    </source>
</evidence>
<comment type="cofactor">
    <cofactor evidence="1">
        <name>Zn(2+)</name>
        <dbReference type="ChEBI" id="CHEBI:29105"/>
    </cofactor>
</comment>
<keyword evidence="4" id="KW-0378">Hydrolase</keyword>
<evidence type="ECO:0000256" key="4">
    <source>
        <dbReference type="ARBA" id="ARBA00022801"/>
    </source>
</evidence>
<sequence>MSVDLPSAITVTQLRVGQLAAVELPIHLYLVDHPEARILVDTGLTCETPEAADLAPSLVPVAEWGLDLDSVTAVVNTHLHFDHCGGNWMFPGRPIYVQQRELADARTQADYTIPEWVDPPGVSLDYRPLRGPMEIIPGVRLLPAPGHTPGSQIVEVATEAGTVVIVGDTAIWSGQLDQPETPGQRLVRSLDPVQVWLAHQTEPWRPADLN</sequence>
<protein>
    <submittedName>
        <fullName evidence="7">N-acyl homoserine lactonase family protein</fullName>
    </submittedName>
</protein>
<dbReference type="InterPro" id="IPR001279">
    <property type="entry name" value="Metallo-B-lactamas"/>
</dbReference>
<name>A0AAU7V5I1_9ACTO</name>
<dbReference type="RefSeq" id="WP_350257517.1">
    <property type="nucleotide sequence ID" value="NZ_CP138335.1"/>
</dbReference>
<dbReference type="PANTHER" id="PTHR42978:SF7">
    <property type="entry name" value="METALLO-HYDROLASE RV2300C-RELATED"/>
    <property type="match status" value="1"/>
</dbReference>
<organism evidence="7">
    <name type="scientific">Scrofimicrobium appendicitidis</name>
    <dbReference type="NCBI Taxonomy" id="3079930"/>
    <lineage>
        <taxon>Bacteria</taxon>
        <taxon>Bacillati</taxon>
        <taxon>Actinomycetota</taxon>
        <taxon>Actinomycetes</taxon>
        <taxon>Actinomycetales</taxon>
        <taxon>Actinomycetaceae</taxon>
        <taxon>Scrofimicrobium</taxon>
    </lineage>
</organism>
<reference evidence="7" key="1">
    <citation type="submission" date="2023-11" db="EMBL/GenBank/DDBJ databases">
        <title>Scrofimicrobium hongkongense sp. nov., isolated from a patient with peritonitis.</title>
        <authorList>
            <person name="Lao H.Y."/>
            <person name="Wong A.Y.P."/>
            <person name="Ng T.L."/>
            <person name="Wong R.Y.L."/>
            <person name="Yau M.C.Y."/>
            <person name="Lam J.Y.W."/>
            <person name="Siu G.K.H."/>
        </authorList>
    </citation>
    <scope>NUCLEOTIDE SEQUENCE</scope>
    <source>
        <strain evidence="7">R131</strain>
    </source>
</reference>
<evidence type="ECO:0000256" key="2">
    <source>
        <dbReference type="ARBA" id="ARBA00007749"/>
    </source>
</evidence>
<dbReference type="Pfam" id="PF00753">
    <property type="entry name" value="Lactamase_B"/>
    <property type="match status" value="1"/>
</dbReference>
<dbReference type="KEGG" id="sapp:SAC06_06570"/>
<dbReference type="GO" id="GO:0046872">
    <property type="term" value="F:metal ion binding"/>
    <property type="evidence" value="ECO:0007669"/>
    <property type="project" value="UniProtKB-KW"/>
</dbReference>
<dbReference type="CDD" id="cd07729">
    <property type="entry name" value="AHL_lactonase_MBL-fold"/>
    <property type="match status" value="1"/>
</dbReference>
<feature type="domain" description="Metallo-beta-lactamase" evidence="6">
    <location>
        <begin position="25"/>
        <end position="199"/>
    </location>
</feature>
<dbReference type="SMART" id="SM00849">
    <property type="entry name" value="Lactamase_B"/>
    <property type="match status" value="1"/>
</dbReference>
<dbReference type="SUPFAM" id="SSF56281">
    <property type="entry name" value="Metallo-hydrolase/oxidoreductase"/>
    <property type="match status" value="1"/>
</dbReference>
<keyword evidence="3" id="KW-0479">Metal-binding</keyword>
<dbReference type="GO" id="GO:0016787">
    <property type="term" value="F:hydrolase activity"/>
    <property type="evidence" value="ECO:0007669"/>
    <property type="project" value="UniProtKB-KW"/>
</dbReference>
<evidence type="ECO:0000256" key="5">
    <source>
        <dbReference type="ARBA" id="ARBA00022833"/>
    </source>
</evidence>
<gene>
    <name evidence="7" type="ORF">SAC06_06570</name>
</gene>
<dbReference type="PANTHER" id="PTHR42978">
    <property type="entry name" value="QUORUM-QUENCHING LACTONASE YTNP-RELATED-RELATED"/>
    <property type="match status" value="1"/>
</dbReference>
<keyword evidence="5" id="KW-0862">Zinc</keyword>
<dbReference type="Gene3D" id="3.60.15.10">
    <property type="entry name" value="Ribonuclease Z/Hydroxyacylglutathione hydrolase-like"/>
    <property type="match status" value="1"/>
</dbReference>
<dbReference type="AlphaFoldDB" id="A0AAU7V5I1"/>
<evidence type="ECO:0000256" key="1">
    <source>
        <dbReference type="ARBA" id="ARBA00001947"/>
    </source>
</evidence>
<evidence type="ECO:0000259" key="6">
    <source>
        <dbReference type="SMART" id="SM00849"/>
    </source>
</evidence>
<evidence type="ECO:0000256" key="3">
    <source>
        <dbReference type="ARBA" id="ARBA00022723"/>
    </source>
</evidence>
<dbReference type="EMBL" id="CP138335">
    <property type="protein sequence ID" value="XBW07311.1"/>
    <property type="molecule type" value="Genomic_DNA"/>
</dbReference>
<accession>A0AAU7V5I1</accession>
<proteinExistence type="inferred from homology"/>
<dbReference type="InterPro" id="IPR051013">
    <property type="entry name" value="MBL_superfamily_lactonases"/>
</dbReference>
<comment type="similarity">
    <text evidence="2">Belongs to the metallo-beta-lactamase superfamily.</text>
</comment>
<dbReference type="InterPro" id="IPR036866">
    <property type="entry name" value="RibonucZ/Hydroxyglut_hydro"/>
</dbReference>